<dbReference type="InterPro" id="IPR000674">
    <property type="entry name" value="Ald_Oxase/Xan_DH_a/b"/>
</dbReference>
<reference evidence="4 5" key="1">
    <citation type="submission" date="2016-10" db="EMBL/GenBank/DDBJ databases">
        <authorList>
            <person name="de Groot N.N."/>
        </authorList>
    </citation>
    <scope>NUCLEOTIDE SEQUENCE [LARGE SCALE GENOMIC DNA]</scope>
    <source>
        <strain evidence="4 5">A52C2</strain>
    </source>
</reference>
<dbReference type="Pfam" id="PF20256">
    <property type="entry name" value="MoCoBD_2"/>
    <property type="match status" value="1"/>
</dbReference>
<dbReference type="GO" id="GO:0016491">
    <property type="term" value="F:oxidoreductase activity"/>
    <property type="evidence" value="ECO:0007669"/>
    <property type="project" value="UniProtKB-KW"/>
</dbReference>
<dbReference type="Pfam" id="PF02738">
    <property type="entry name" value="MoCoBD_1"/>
    <property type="match status" value="1"/>
</dbReference>
<dbReference type="Pfam" id="PF01315">
    <property type="entry name" value="Ald_Xan_dh_C"/>
    <property type="match status" value="1"/>
</dbReference>
<dbReference type="InterPro" id="IPR016208">
    <property type="entry name" value="Ald_Oxase/xanthine_DH-like"/>
</dbReference>
<evidence type="ECO:0000313" key="4">
    <source>
        <dbReference type="EMBL" id="SEQ35898.1"/>
    </source>
</evidence>
<dbReference type="Gene3D" id="3.30.365.10">
    <property type="entry name" value="Aldehyde oxidase/xanthine dehydrogenase, molybdopterin binding domain"/>
    <property type="match status" value="4"/>
</dbReference>
<dbReference type="InterPro" id="IPR046867">
    <property type="entry name" value="AldOxase/xan_DH_MoCoBD2"/>
</dbReference>
<dbReference type="RefSeq" id="WP_092496137.1">
    <property type="nucleotide sequence ID" value="NZ_FOFG01000004.1"/>
</dbReference>
<dbReference type="SMART" id="SM01008">
    <property type="entry name" value="Ald_Xan_dh_C"/>
    <property type="match status" value="1"/>
</dbReference>
<sequence>MTDHAPLKFGMGASVRRIEDESLIRGKGRYTADVTPEGCLHAFLLRSGAGHARLRIGDLRASRELPGVHLVWTGADVTDIKPLPCDAMGKLKPGTEAFSPEFPVLAGDTVRYVGEAIAFVVADDLETARSAAELIEVDYEMLPAVVDTARALEPDAPLVWPEHGSNVAFEYELGDAADTAAAFAKAAGVAEQTIVNNRVVSNYLEPRAAVAEFDAQTGRYSIVTGTQGVHGIRSALAKLLDVDEQAIHVRTYDVGGGFGTKAVVYREYPLVMKAARVLGRPVKWVCDRNEHFLADSHGRDNVARAAMALDAEGRILAMRVDLTAAMGAYFSPFGPYVPYGGITMTTGVYDIPAAHIACKGVFTNTVPVDAYRGAGRPEAAYLVERLIDQAARVAGLTPEEIRRRNFIRPEQMPYKTQGGRTYDTGEFEAHMDAALAEADAAGFPSRLAESRERGRIRGFGLATYIEACAFPGSEPAKLVLEGDGTVTLHIGTQANGQGHHTAYAQFVAGHLGLDYSRIRVVQGDSDALPTGGGTGGSRSIPIGVPSVDRGARMLAEQIRELAADELEASAGDIELVDGVARIVGTDREIGYAEVALRASDRTKLVATGDYETKAPTFPNGTHVCELEIDPETGLTHILRYVIVDDFGAVVNPMLLAGQVHGGVAQGIGQALHERTVYDGDGQLLSATLQDYALPRAWDVPVYEFSTRNVPSKSNAMGIKGAGEAGTIGAAPAVMNAVVDALSRAYGITHIDMPATPLRIWETIQLATSA</sequence>
<keyword evidence="5" id="KW-1185">Reference proteome</keyword>
<dbReference type="SUPFAM" id="SSF56003">
    <property type="entry name" value="Molybdenum cofactor-binding domain"/>
    <property type="match status" value="1"/>
</dbReference>
<feature type="domain" description="Aldehyde oxidase/xanthine dehydrogenase a/b hammerhead" evidence="3">
    <location>
        <begin position="25"/>
        <end position="143"/>
    </location>
</feature>
<keyword evidence="2" id="KW-0560">Oxidoreductase</keyword>
<dbReference type="Proteomes" id="UP000199647">
    <property type="component" value="Unassembled WGS sequence"/>
</dbReference>
<accession>A0A1H9FF24</accession>
<evidence type="ECO:0000256" key="2">
    <source>
        <dbReference type="ARBA" id="ARBA00023002"/>
    </source>
</evidence>
<proteinExistence type="predicted"/>
<dbReference type="STRING" id="1855383.SAMN05216548_10482"/>
<dbReference type="OrthoDB" id="9759791at2"/>
<dbReference type="InterPro" id="IPR008274">
    <property type="entry name" value="AldOxase/xan_DH_MoCoBD1"/>
</dbReference>
<dbReference type="SUPFAM" id="SSF54665">
    <property type="entry name" value="CO dehydrogenase molybdoprotein N-domain-like"/>
    <property type="match status" value="1"/>
</dbReference>
<dbReference type="InterPro" id="IPR036856">
    <property type="entry name" value="Ald_Oxase/Xan_DH_a/b_sf"/>
</dbReference>
<evidence type="ECO:0000259" key="3">
    <source>
        <dbReference type="SMART" id="SM01008"/>
    </source>
</evidence>
<dbReference type="GO" id="GO:0005506">
    <property type="term" value="F:iron ion binding"/>
    <property type="evidence" value="ECO:0007669"/>
    <property type="project" value="InterPro"/>
</dbReference>
<evidence type="ECO:0000313" key="5">
    <source>
        <dbReference type="Proteomes" id="UP000199647"/>
    </source>
</evidence>
<dbReference type="InterPro" id="IPR037165">
    <property type="entry name" value="AldOxase/xan_DH_Mopterin-bd_sf"/>
</dbReference>
<protein>
    <submittedName>
        <fullName evidence="4">Xanthine dehydrogenase, molybdenum binding subunit apoprotein</fullName>
    </submittedName>
</protein>
<dbReference type="Gene3D" id="3.90.1170.50">
    <property type="entry name" value="Aldehyde oxidase/xanthine dehydrogenase, a/b hammerhead"/>
    <property type="match status" value="1"/>
</dbReference>
<dbReference type="PANTHER" id="PTHR11908:SF132">
    <property type="entry name" value="ALDEHYDE OXIDASE 1-RELATED"/>
    <property type="match status" value="1"/>
</dbReference>
<organism evidence="4 5">
    <name type="scientific">Faunimonas pinastri</name>
    <dbReference type="NCBI Taxonomy" id="1855383"/>
    <lineage>
        <taxon>Bacteria</taxon>
        <taxon>Pseudomonadati</taxon>
        <taxon>Pseudomonadota</taxon>
        <taxon>Alphaproteobacteria</taxon>
        <taxon>Hyphomicrobiales</taxon>
        <taxon>Afifellaceae</taxon>
        <taxon>Faunimonas</taxon>
    </lineage>
</organism>
<dbReference type="PANTHER" id="PTHR11908">
    <property type="entry name" value="XANTHINE DEHYDROGENASE"/>
    <property type="match status" value="1"/>
</dbReference>
<keyword evidence="1" id="KW-0500">Molybdenum</keyword>
<evidence type="ECO:0000256" key="1">
    <source>
        <dbReference type="ARBA" id="ARBA00022505"/>
    </source>
</evidence>
<gene>
    <name evidence="4" type="ORF">SAMN05216548_10482</name>
</gene>
<dbReference type="AlphaFoldDB" id="A0A1H9FF24"/>
<name>A0A1H9FF24_9HYPH</name>
<dbReference type="EMBL" id="FOFG01000004">
    <property type="protein sequence ID" value="SEQ35898.1"/>
    <property type="molecule type" value="Genomic_DNA"/>
</dbReference>